<evidence type="ECO:0000313" key="1">
    <source>
        <dbReference type="EMBL" id="KNC75848.1"/>
    </source>
</evidence>
<reference evidence="1 2" key="1">
    <citation type="submission" date="2011-02" db="EMBL/GenBank/DDBJ databases">
        <title>The Genome Sequence of Sphaeroforma arctica JP610.</title>
        <authorList>
            <consortium name="The Broad Institute Genome Sequencing Platform"/>
            <person name="Russ C."/>
            <person name="Cuomo C."/>
            <person name="Young S.K."/>
            <person name="Zeng Q."/>
            <person name="Gargeya S."/>
            <person name="Alvarado L."/>
            <person name="Berlin A."/>
            <person name="Chapman S.B."/>
            <person name="Chen Z."/>
            <person name="Freedman E."/>
            <person name="Gellesch M."/>
            <person name="Goldberg J."/>
            <person name="Griggs A."/>
            <person name="Gujja S."/>
            <person name="Heilman E."/>
            <person name="Heiman D."/>
            <person name="Howarth C."/>
            <person name="Mehta T."/>
            <person name="Neiman D."/>
            <person name="Pearson M."/>
            <person name="Roberts A."/>
            <person name="Saif S."/>
            <person name="Shea T."/>
            <person name="Shenoy N."/>
            <person name="Sisk P."/>
            <person name="Stolte C."/>
            <person name="Sykes S."/>
            <person name="White J."/>
            <person name="Yandava C."/>
            <person name="Burger G."/>
            <person name="Gray M.W."/>
            <person name="Holland P.W.H."/>
            <person name="King N."/>
            <person name="Lang F.B.F."/>
            <person name="Roger A.J."/>
            <person name="Ruiz-Trillo I."/>
            <person name="Haas B."/>
            <person name="Nusbaum C."/>
            <person name="Birren B."/>
        </authorList>
    </citation>
    <scope>NUCLEOTIDE SEQUENCE [LARGE SCALE GENOMIC DNA]</scope>
    <source>
        <strain evidence="1 2">JP610</strain>
    </source>
</reference>
<proteinExistence type="predicted"/>
<dbReference type="GeneID" id="25912137"/>
<evidence type="ECO:0000313" key="2">
    <source>
        <dbReference type="Proteomes" id="UP000054560"/>
    </source>
</evidence>
<dbReference type="Proteomes" id="UP000054560">
    <property type="component" value="Unassembled WGS sequence"/>
</dbReference>
<sequence length="58" mass="6293">DFVGGNGIAGREVKLGTMNSSELGSRSHDHLRQSEFKVVEEDKGTVTPVVVLVNDEHD</sequence>
<gene>
    <name evidence="1" type="ORF">SARC_11633</name>
</gene>
<accession>A0A0L0FIH5</accession>
<protein>
    <submittedName>
        <fullName evidence="1">Uncharacterized protein</fullName>
    </submittedName>
</protein>
<keyword evidence="2" id="KW-1185">Reference proteome</keyword>
<dbReference type="RefSeq" id="XP_014149750.1">
    <property type="nucleotide sequence ID" value="XM_014294275.1"/>
</dbReference>
<feature type="non-terminal residue" evidence="1">
    <location>
        <position position="1"/>
    </location>
</feature>
<dbReference type="AlphaFoldDB" id="A0A0L0FIH5"/>
<name>A0A0L0FIH5_9EUKA</name>
<dbReference type="EMBL" id="KQ243394">
    <property type="protein sequence ID" value="KNC75848.1"/>
    <property type="molecule type" value="Genomic_DNA"/>
</dbReference>
<organism evidence="1 2">
    <name type="scientific">Sphaeroforma arctica JP610</name>
    <dbReference type="NCBI Taxonomy" id="667725"/>
    <lineage>
        <taxon>Eukaryota</taxon>
        <taxon>Ichthyosporea</taxon>
        <taxon>Ichthyophonida</taxon>
        <taxon>Sphaeroforma</taxon>
    </lineage>
</organism>